<proteinExistence type="predicted"/>
<sequence>MEMRHIRHWLQLLANLGSAPIALRNLRYNRERTFVLGRYSLPMSGLELGCSHNLPLGLGLGYRAELGLARL</sequence>
<dbReference type="RefSeq" id="WP_147168788.1">
    <property type="nucleotide sequence ID" value="NZ_VOOR01000044.1"/>
</dbReference>
<name>A0A5C6RH91_9BACT</name>
<evidence type="ECO:0000313" key="2">
    <source>
        <dbReference type="Proteomes" id="UP000321580"/>
    </source>
</evidence>
<reference evidence="1 2" key="1">
    <citation type="submission" date="2019-08" db="EMBL/GenBank/DDBJ databases">
        <title>Genome of Phaeodactylibacter luteus.</title>
        <authorList>
            <person name="Bowman J.P."/>
        </authorList>
    </citation>
    <scope>NUCLEOTIDE SEQUENCE [LARGE SCALE GENOMIC DNA]</scope>
    <source>
        <strain evidence="1 2">KCTC 42180</strain>
    </source>
</reference>
<evidence type="ECO:0000313" key="1">
    <source>
        <dbReference type="EMBL" id="TXB61818.1"/>
    </source>
</evidence>
<comment type="caution">
    <text evidence="1">The sequence shown here is derived from an EMBL/GenBank/DDBJ whole genome shotgun (WGS) entry which is preliminary data.</text>
</comment>
<keyword evidence="2" id="KW-1185">Reference proteome</keyword>
<dbReference type="EMBL" id="VOOR01000044">
    <property type="protein sequence ID" value="TXB61818.1"/>
    <property type="molecule type" value="Genomic_DNA"/>
</dbReference>
<dbReference type="AlphaFoldDB" id="A0A5C6RH91"/>
<dbReference type="Proteomes" id="UP000321580">
    <property type="component" value="Unassembled WGS sequence"/>
</dbReference>
<organism evidence="1 2">
    <name type="scientific">Phaeodactylibacter luteus</name>
    <dbReference type="NCBI Taxonomy" id="1564516"/>
    <lineage>
        <taxon>Bacteria</taxon>
        <taxon>Pseudomonadati</taxon>
        <taxon>Bacteroidota</taxon>
        <taxon>Saprospiria</taxon>
        <taxon>Saprospirales</taxon>
        <taxon>Haliscomenobacteraceae</taxon>
        <taxon>Phaeodactylibacter</taxon>
    </lineage>
</organism>
<accession>A0A5C6RH91</accession>
<gene>
    <name evidence="1" type="ORF">FRY97_17100</name>
</gene>
<protein>
    <submittedName>
        <fullName evidence="1">Uncharacterized protein</fullName>
    </submittedName>
</protein>